<dbReference type="InterPro" id="IPR023035">
    <property type="entry name" value="Ribosomal_uS9_bac/plastid"/>
</dbReference>
<dbReference type="PANTHER" id="PTHR21569">
    <property type="entry name" value="RIBOSOMAL PROTEIN S9"/>
    <property type="match status" value="1"/>
</dbReference>
<dbReference type="Proteomes" id="UP000283530">
    <property type="component" value="Unassembled WGS sequence"/>
</dbReference>
<dbReference type="PANTHER" id="PTHR21569:SF1">
    <property type="entry name" value="SMALL RIBOSOMAL SUBUNIT PROTEIN US9M"/>
    <property type="match status" value="1"/>
</dbReference>
<organism evidence="6 7">
    <name type="scientific">Cinnamomum micranthum f. kanehirae</name>
    <dbReference type="NCBI Taxonomy" id="337451"/>
    <lineage>
        <taxon>Eukaryota</taxon>
        <taxon>Viridiplantae</taxon>
        <taxon>Streptophyta</taxon>
        <taxon>Embryophyta</taxon>
        <taxon>Tracheophyta</taxon>
        <taxon>Spermatophyta</taxon>
        <taxon>Magnoliopsida</taxon>
        <taxon>Magnoliidae</taxon>
        <taxon>Laurales</taxon>
        <taxon>Lauraceae</taxon>
        <taxon>Cinnamomum</taxon>
    </lineage>
</organism>
<dbReference type="FunFam" id="3.30.230.10:FF:000034">
    <property type="entry name" value="30S ribosomal protein S9"/>
    <property type="match status" value="1"/>
</dbReference>
<evidence type="ECO:0000313" key="7">
    <source>
        <dbReference type="Proteomes" id="UP000283530"/>
    </source>
</evidence>
<dbReference type="Pfam" id="PF00380">
    <property type="entry name" value="Ribosomal_S9"/>
    <property type="match status" value="1"/>
</dbReference>
<dbReference type="InterPro" id="IPR000754">
    <property type="entry name" value="Ribosomal_uS9"/>
</dbReference>
<dbReference type="SUPFAM" id="SSF54211">
    <property type="entry name" value="Ribosomal protein S5 domain 2-like"/>
    <property type="match status" value="1"/>
</dbReference>
<dbReference type="GO" id="GO:0022627">
    <property type="term" value="C:cytosolic small ribosomal subunit"/>
    <property type="evidence" value="ECO:0007669"/>
    <property type="project" value="TreeGrafter"/>
</dbReference>
<dbReference type="OrthoDB" id="10254627at2759"/>
<name>A0A3S3NEG2_9MAGN</name>
<dbReference type="Gene3D" id="3.30.230.10">
    <property type="match status" value="1"/>
</dbReference>
<evidence type="ECO:0000256" key="2">
    <source>
        <dbReference type="ARBA" id="ARBA00022980"/>
    </source>
</evidence>
<proteinExistence type="inferred from homology"/>
<comment type="similarity">
    <text evidence="1 4">Belongs to the universal ribosomal protein uS9 family.</text>
</comment>
<dbReference type="EMBL" id="QPKB01000008">
    <property type="protein sequence ID" value="RWR90646.1"/>
    <property type="molecule type" value="Genomic_DNA"/>
</dbReference>
<dbReference type="HAMAP" id="MF_00532_B">
    <property type="entry name" value="Ribosomal_uS9_B"/>
    <property type="match status" value="1"/>
</dbReference>
<reference evidence="6 7" key="1">
    <citation type="journal article" date="2019" name="Nat. Plants">
        <title>Stout camphor tree genome fills gaps in understanding of flowering plant genome evolution.</title>
        <authorList>
            <person name="Chaw S.M."/>
            <person name="Liu Y.C."/>
            <person name="Wu Y.W."/>
            <person name="Wang H.Y."/>
            <person name="Lin C.I."/>
            <person name="Wu C.S."/>
            <person name="Ke H.M."/>
            <person name="Chang L.Y."/>
            <person name="Hsu C.Y."/>
            <person name="Yang H.T."/>
            <person name="Sudianto E."/>
            <person name="Hsu M.H."/>
            <person name="Wu K.P."/>
            <person name="Wang L.N."/>
            <person name="Leebens-Mack J.H."/>
            <person name="Tsai I.J."/>
        </authorList>
    </citation>
    <scope>NUCLEOTIDE SEQUENCE [LARGE SCALE GENOMIC DNA]</scope>
    <source>
        <strain evidence="7">cv. Chaw 1501</strain>
        <tissue evidence="6">Young leaves</tissue>
    </source>
</reference>
<evidence type="ECO:0000256" key="1">
    <source>
        <dbReference type="ARBA" id="ARBA00005251"/>
    </source>
</evidence>
<keyword evidence="3 4" id="KW-0687">Ribonucleoprotein</keyword>
<feature type="compositionally biased region" description="Basic and acidic residues" evidence="5">
    <location>
        <begin position="58"/>
        <end position="67"/>
    </location>
</feature>
<keyword evidence="2 4" id="KW-0689">Ribosomal protein</keyword>
<dbReference type="GO" id="GO:0003723">
    <property type="term" value="F:RNA binding"/>
    <property type="evidence" value="ECO:0007669"/>
    <property type="project" value="TreeGrafter"/>
</dbReference>
<gene>
    <name evidence="6" type="ORF">CKAN_01975000</name>
</gene>
<feature type="region of interest" description="Disordered" evidence="5">
    <location>
        <begin position="141"/>
        <end position="160"/>
    </location>
</feature>
<dbReference type="AlphaFoldDB" id="A0A3S3NEG2"/>
<dbReference type="InterPro" id="IPR020568">
    <property type="entry name" value="Ribosomal_Su5_D2-typ_SF"/>
</dbReference>
<evidence type="ECO:0000256" key="3">
    <source>
        <dbReference type="ARBA" id="ARBA00023274"/>
    </source>
</evidence>
<evidence type="ECO:0000256" key="5">
    <source>
        <dbReference type="SAM" id="MobiDB-lite"/>
    </source>
</evidence>
<dbReference type="STRING" id="337451.A0A3S3NEG2"/>
<feature type="region of interest" description="Disordered" evidence="5">
    <location>
        <begin position="178"/>
        <end position="198"/>
    </location>
</feature>
<feature type="region of interest" description="Disordered" evidence="5">
    <location>
        <begin position="49"/>
        <end position="125"/>
    </location>
</feature>
<dbReference type="InterPro" id="IPR020574">
    <property type="entry name" value="Ribosomal_uS9_CS"/>
</dbReference>
<evidence type="ECO:0000256" key="4">
    <source>
        <dbReference type="RuleBase" id="RU003815"/>
    </source>
</evidence>
<dbReference type="NCBIfam" id="NF001099">
    <property type="entry name" value="PRK00132.1"/>
    <property type="match status" value="1"/>
</dbReference>
<keyword evidence="7" id="KW-1185">Reference proteome</keyword>
<evidence type="ECO:0000313" key="6">
    <source>
        <dbReference type="EMBL" id="RWR90646.1"/>
    </source>
</evidence>
<dbReference type="GO" id="GO:0003735">
    <property type="term" value="F:structural constituent of ribosome"/>
    <property type="evidence" value="ECO:0007669"/>
    <property type="project" value="InterPro"/>
</dbReference>
<dbReference type="GO" id="GO:0006412">
    <property type="term" value="P:translation"/>
    <property type="evidence" value="ECO:0007669"/>
    <property type="project" value="InterPro"/>
</dbReference>
<accession>A0A3S3NEG2</accession>
<dbReference type="PROSITE" id="PS00360">
    <property type="entry name" value="RIBOSOMAL_S9"/>
    <property type="match status" value="1"/>
</dbReference>
<protein>
    <submittedName>
        <fullName evidence="6">37S ribosomal protein S9, mitochondrial</fullName>
    </submittedName>
</protein>
<dbReference type="InterPro" id="IPR014721">
    <property type="entry name" value="Ribsml_uS5_D2-typ_fold_subgr"/>
</dbReference>
<comment type="caution">
    <text evidence="6">The sequence shown here is derived from an EMBL/GenBank/DDBJ whole genome shotgun (WGS) entry which is preliminary data.</text>
</comment>
<sequence>MLSRFISRPSSHLRFLTLALSSSSNPSFSSSSSSNFPFCNNPNPKSHFKFSRNFSNDRNGDGDDPRKHPSVPPSWSFPPENDNDAEDSLFGAGGGDLSGIADEDAVRSETVSAVGSDDVDSWDTEEQGGDIFADIDKEFRSKKESGGRGGNEWPTAEGYEPWTIGEDGGKEEIFQIGVSSSVGGGGDEGVEPESSEADKQIAKEEEELSMTLKGPNRAFGDLISASGITEAMLDSLIALKDLEGIEGLPPLREIEDLRLEKNERKSTRAEMERKKQEEIAKARVRQVDEKGRAYGTGRRKCSVARVWIQPGDGKFLVNDKQFDVYFPMLDHRADLLQPFSETKTLGLWDVTCTVKGGGVSGQVGAVRLGISRALQNWEPGLRPPLRSAGFLTRDPRVVERKKPGKAKARKSFQWVKR</sequence>